<dbReference type="Gene3D" id="3.30.590.10">
    <property type="entry name" value="Glutamine synthetase/guanido kinase, catalytic domain"/>
    <property type="match status" value="1"/>
</dbReference>
<accession>A0A840XGE4</accession>
<keyword evidence="7" id="KW-1185">Reference proteome</keyword>
<dbReference type="PANTHER" id="PTHR43785">
    <property type="entry name" value="GAMMA-GLUTAMYLPUTRESCINE SYNTHETASE"/>
    <property type="match status" value="1"/>
</dbReference>
<gene>
    <name evidence="6" type="ORF">BJ959_000892</name>
</gene>
<dbReference type="SMART" id="SM01230">
    <property type="entry name" value="Gln-synt_C"/>
    <property type="match status" value="1"/>
</dbReference>
<dbReference type="SUPFAM" id="SSF55931">
    <property type="entry name" value="Glutamine synthetase/guanido kinase"/>
    <property type="match status" value="1"/>
</dbReference>
<dbReference type="EMBL" id="JACHBS010000001">
    <property type="protein sequence ID" value="MBB5617396.1"/>
    <property type="molecule type" value="Genomic_DNA"/>
</dbReference>
<dbReference type="InterPro" id="IPR008146">
    <property type="entry name" value="Gln_synth_cat_dom"/>
</dbReference>
<evidence type="ECO:0000313" key="7">
    <source>
        <dbReference type="Proteomes" id="UP000552883"/>
    </source>
</evidence>
<proteinExistence type="inferred from homology"/>
<name>A0A840XGE4_9MICO</name>
<dbReference type="OrthoDB" id="9807095at2"/>
<evidence type="ECO:0000256" key="2">
    <source>
        <dbReference type="ARBA" id="ARBA00022598"/>
    </source>
</evidence>
<evidence type="ECO:0000259" key="5">
    <source>
        <dbReference type="PROSITE" id="PS51987"/>
    </source>
</evidence>
<organism evidence="6 7">
    <name type="scientific">Microcella frigidaquae</name>
    <dbReference type="NCBI Taxonomy" id="424758"/>
    <lineage>
        <taxon>Bacteria</taxon>
        <taxon>Bacillati</taxon>
        <taxon>Actinomycetota</taxon>
        <taxon>Actinomycetes</taxon>
        <taxon>Micrococcales</taxon>
        <taxon>Microbacteriaceae</taxon>
        <taxon>Microcella</taxon>
    </lineage>
</organism>
<protein>
    <submittedName>
        <fullName evidence="6">Glutamine synthetase</fullName>
        <ecNumber evidence="6">6.3.1.2</ecNumber>
    </submittedName>
</protein>
<feature type="domain" description="GS catalytic" evidence="5">
    <location>
        <begin position="115"/>
        <end position="449"/>
    </location>
</feature>
<dbReference type="EC" id="6.3.1.2" evidence="6"/>
<dbReference type="GO" id="GO:0004356">
    <property type="term" value="F:glutamine synthetase activity"/>
    <property type="evidence" value="ECO:0007669"/>
    <property type="project" value="UniProtKB-EC"/>
</dbReference>
<dbReference type="GO" id="GO:0006542">
    <property type="term" value="P:glutamine biosynthetic process"/>
    <property type="evidence" value="ECO:0007669"/>
    <property type="project" value="InterPro"/>
</dbReference>
<evidence type="ECO:0000313" key="6">
    <source>
        <dbReference type="EMBL" id="MBB5617396.1"/>
    </source>
</evidence>
<reference evidence="6 7" key="1">
    <citation type="submission" date="2020-08" db="EMBL/GenBank/DDBJ databases">
        <title>Sequencing the genomes of 1000 actinobacteria strains.</title>
        <authorList>
            <person name="Klenk H.-P."/>
        </authorList>
    </citation>
    <scope>NUCLEOTIDE SEQUENCE [LARGE SCALE GENOMIC DNA]</scope>
    <source>
        <strain evidence="6 7">DSM 23889</strain>
    </source>
</reference>
<evidence type="ECO:0000256" key="1">
    <source>
        <dbReference type="ARBA" id="ARBA00009897"/>
    </source>
</evidence>
<evidence type="ECO:0000256" key="4">
    <source>
        <dbReference type="RuleBase" id="RU000384"/>
    </source>
</evidence>
<dbReference type="PROSITE" id="PS51987">
    <property type="entry name" value="GS_CATALYTIC"/>
    <property type="match status" value="1"/>
</dbReference>
<comment type="similarity">
    <text evidence="1 3 4">Belongs to the glutamine synthetase family.</text>
</comment>
<sequence length="449" mass="48426">MSHSLSALQSELLSAKIDVLRVIYADIIGTVRSKDLLVSELDKISHGGPAFCQGVWVTTTQGGVLDGADVLSNGLEDFISQIVPGSWRALPWEPGVAFVVAGANNPDGQPSPLSPRVLLERIVGEYAKLGYTPLVGPELEFYIADRNPEGGFSRALTQPGRVYTTGATVDPKGTFLHLLRMLDQLRIGVFAGNHEFSPSQYEINIWHGEALDACDRAFMLKAGVKDVIARVGQAATFAGKPWSDEGGSGFHLHMSLVDAKGENLMHDGDKLSALAQHMIAGIVEHAAALTAFCNPTINAFKRLGPDTLAPYRANWGYDNRSAMLRVPPERGGGTRLEMRLGDGAANAYLMTAALLAAGLDGIRRQLAAPPAAVGYSYEDESQAVLPMSLGEALDALRADSALIELLGGDLVNVFEVMKRDEIERYAAEVPDPTTRDVTPWEVREYFLDL</sequence>
<keyword evidence="2 6" id="KW-0436">Ligase</keyword>
<dbReference type="PANTHER" id="PTHR43785:SF12">
    <property type="entry name" value="TYPE-1 GLUTAMINE SYNTHETASE 2"/>
    <property type="match status" value="1"/>
</dbReference>
<dbReference type="InterPro" id="IPR036651">
    <property type="entry name" value="Gln_synt_N_sf"/>
</dbReference>
<dbReference type="InterPro" id="IPR014746">
    <property type="entry name" value="Gln_synth/guanido_kin_cat_dom"/>
</dbReference>
<dbReference type="AlphaFoldDB" id="A0A840XGE4"/>
<comment type="caution">
    <text evidence="6">The sequence shown here is derived from an EMBL/GenBank/DDBJ whole genome shotgun (WGS) entry which is preliminary data.</text>
</comment>
<dbReference type="RefSeq" id="WP_153982850.1">
    <property type="nucleotide sequence ID" value="NZ_BAAANZ010000016.1"/>
</dbReference>
<dbReference type="Pfam" id="PF00120">
    <property type="entry name" value="Gln-synt_C"/>
    <property type="match status" value="1"/>
</dbReference>
<evidence type="ECO:0000256" key="3">
    <source>
        <dbReference type="PROSITE-ProRule" id="PRU01331"/>
    </source>
</evidence>
<dbReference type="Proteomes" id="UP000552883">
    <property type="component" value="Unassembled WGS sequence"/>
</dbReference>
<dbReference type="SUPFAM" id="SSF54368">
    <property type="entry name" value="Glutamine synthetase, N-terminal domain"/>
    <property type="match status" value="1"/>
</dbReference>